<gene>
    <name evidence="1" type="ORF">COLO4_32727</name>
</gene>
<organism evidence="1 2">
    <name type="scientific">Corchorus olitorius</name>
    <dbReference type="NCBI Taxonomy" id="93759"/>
    <lineage>
        <taxon>Eukaryota</taxon>
        <taxon>Viridiplantae</taxon>
        <taxon>Streptophyta</taxon>
        <taxon>Embryophyta</taxon>
        <taxon>Tracheophyta</taxon>
        <taxon>Spermatophyta</taxon>
        <taxon>Magnoliopsida</taxon>
        <taxon>eudicotyledons</taxon>
        <taxon>Gunneridae</taxon>
        <taxon>Pentapetalae</taxon>
        <taxon>rosids</taxon>
        <taxon>malvids</taxon>
        <taxon>Malvales</taxon>
        <taxon>Malvaceae</taxon>
        <taxon>Grewioideae</taxon>
        <taxon>Apeibeae</taxon>
        <taxon>Corchorus</taxon>
    </lineage>
</organism>
<dbReference type="Proteomes" id="UP000187203">
    <property type="component" value="Unassembled WGS sequence"/>
</dbReference>
<proteinExistence type="predicted"/>
<name>A0A1R3GYK2_9ROSI</name>
<evidence type="ECO:0000313" key="2">
    <source>
        <dbReference type="Proteomes" id="UP000187203"/>
    </source>
</evidence>
<protein>
    <submittedName>
        <fullName evidence="1">Uncharacterized protein</fullName>
    </submittedName>
</protein>
<evidence type="ECO:0000313" key="1">
    <source>
        <dbReference type="EMBL" id="OMO63096.1"/>
    </source>
</evidence>
<dbReference type="AlphaFoldDB" id="A0A1R3GYK2"/>
<accession>A0A1R3GYK2</accession>
<sequence length="42" mass="4728">MLIIFACCKVEFPCDSICSSSWLAAMWNFLVTYHVCLLLSPA</sequence>
<comment type="caution">
    <text evidence="1">The sequence shown here is derived from an EMBL/GenBank/DDBJ whole genome shotgun (WGS) entry which is preliminary data.</text>
</comment>
<dbReference type="EMBL" id="AWUE01021185">
    <property type="protein sequence ID" value="OMO63096.1"/>
    <property type="molecule type" value="Genomic_DNA"/>
</dbReference>
<keyword evidence="2" id="KW-1185">Reference proteome</keyword>
<reference evidence="2" key="1">
    <citation type="submission" date="2013-09" db="EMBL/GenBank/DDBJ databases">
        <title>Corchorus olitorius genome sequencing.</title>
        <authorList>
            <person name="Alam M."/>
            <person name="Haque M.S."/>
            <person name="Islam M.S."/>
            <person name="Emdad E.M."/>
            <person name="Islam M.M."/>
            <person name="Ahmed B."/>
            <person name="Halim A."/>
            <person name="Hossen Q.M.M."/>
            <person name="Hossain M.Z."/>
            <person name="Ahmed R."/>
            <person name="Khan M.M."/>
            <person name="Islam R."/>
            <person name="Rashid M.M."/>
            <person name="Khan S.A."/>
            <person name="Rahman M.S."/>
            <person name="Alam M."/>
            <person name="Yahiya A.S."/>
            <person name="Khan M.S."/>
            <person name="Azam M.S."/>
            <person name="Haque T."/>
            <person name="Lashkar M.Z.H."/>
            <person name="Akhand A.I."/>
            <person name="Morshed G."/>
            <person name="Roy S."/>
            <person name="Uddin K.S."/>
            <person name="Rabeya T."/>
            <person name="Hossain A.S."/>
            <person name="Chowdhury A."/>
            <person name="Snigdha A.R."/>
            <person name="Mortoza M.S."/>
            <person name="Matin S.A."/>
            <person name="Hoque S.M.E."/>
            <person name="Islam M.K."/>
            <person name="Roy D.K."/>
            <person name="Haider R."/>
            <person name="Moosa M.M."/>
            <person name="Elias S.M."/>
            <person name="Hasan A.M."/>
            <person name="Jahan S."/>
            <person name="Shafiuddin M."/>
            <person name="Mahmood N."/>
            <person name="Shommy N.S."/>
        </authorList>
    </citation>
    <scope>NUCLEOTIDE SEQUENCE [LARGE SCALE GENOMIC DNA]</scope>
    <source>
        <strain evidence="2">cv. O-4</strain>
    </source>
</reference>